<dbReference type="InterPro" id="IPR004323">
    <property type="entry name" value="Ion_tolerance_CutA"/>
</dbReference>
<organism evidence="2 3">
    <name type="scientific">Wolbachia pipientis</name>
    <dbReference type="NCBI Taxonomy" id="955"/>
    <lineage>
        <taxon>Bacteria</taxon>
        <taxon>Pseudomonadati</taxon>
        <taxon>Pseudomonadota</taxon>
        <taxon>Alphaproteobacteria</taxon>
        <taxon>Rickettsiales</taxon>
        <taxon>Anaplasmataceae</taxon>
        <taxon>Wolbachieae</taxon>
        <taxon>Wolbachia</taxon>
    </lineage>
</organism>
<dbReference type="GO" id="GO:0005507">
    <property type="term" value="F:copper ion binding"/>
    <property type="evidence" value="ECO:0007669"/>
    <property type="project" value="TreeGrafter"/>
</dbReference>
<protein>
    <submittedName>
        <fullName evidence="2">Cation tolerance protein</fullName>
    </submittedName>
</protein>
<dbReference type="Pfam" id="PF03091">
    <property type="entry name" value="CutA1"/>
    <property type="match status" value="1"/>
</dbReference>
<gene>
    <name evidence="2" type="ORF">BIY23_03890</name>
</gene>
<dbReference type="GO" id="GO:0010038">
    <property type="term" value="P:response to metal ion"/>
    <property type="evidence" value="ECO:0007669"/>
    <property type="project" value="InterPro"/>
</dbReference>
<evidence type="ECO:0000313" key="3">
    <source>
        <dbReference type="Proteomes" id="UP000175679"/>
    </source>
</evidence>
<dbReference type="RefSeq" id="WP_070065279.1">
    <property type="nucleotide sequence ID" value="NZ_MJMG01000010.1"/>
</dbReference>
<name>A0A1E7QIX9_WOLPI</name>
<comment type="similarity">
    <text evidence="1">Belongs to the CutA family.</text>
</comment>
<dbReference type="PANTHER" id="PTHR23419:SF8">
    <property type="entry name" value="FI09726P"/>
    <property type="match status" value="1"/>
</dbReference>
<dbReference type="AlphaFoldDB" id="A0A1E7QIX9"/>
<dbReference type="OrthoDB" id="37622at2"/>
<dbReference type="InterPro" id="IPR011322">
    <property type="entry name" value="N-reg_PII-like_a/b"/>
</dbReference>
<dbReference type="EMBL" id="MJMG01000010">
    <property type="protein sequence ID" value="OEY86431.1"/>
    <property type="molecule type" value="Genomic_DNA"/>
</dbReference>
<accession>A0A1E7QIX9</accession>
<reference evidence="2 3" key="1">
    <citation type="submission" date="2016-09" db="EMBL/GenBank/DDBJ databases">
        <title>Genomic evidence for plant-parasitic nematodes as the earliest Wolbachia hosts.</title>
        <authorList>
            <person name="Brown A.M."/>
            <person name="Wasala S.K."/>
            <person name="Howe D.K."/>
            <person name="Peetz A.B."/>
            <person name="Zasada I.A."/>
            <person name="Denver D.R."/>
        </authorList>
    </citation>
    <scope>NUCLEOTIDE SEQUENCE [LARGE SCALE GENOMIC DNA]</scope>
    <source>
        <strain evidence="3">wPpe</strain>
    </source>
</reference>
<evidence type="ECO:0000313" key="2">
    <source>
        <dbReference type="EMBL" id="OEY86431.1"/>
    </source>
</evidence>
<dbReference type="InterPro" id="IPR015867">
    <property type="entry name" value="N-reg_PII/ATP_PRibTrfase_C"/>
</dbReference>
<dbReference type="SUPFAM" id="SSF54913">
    <property type="entry name" value="GlnB-like"/>
    <property type="match status" value="1"/>
</dbReference>
<proteinExistence type="inferred from homology"/>
<keyword evidence="3" id="KW-1185">Reference proteome</keyword>
<evidence type="ECO:0000256" key="1">
    <source>
        <dbReference type="ARBA" id="ARBA00010169"/>
    </source>
</evidence>
<dbReference type="Proteomes" id="UP000175679">
    <property type="component" value="Unassembled WGS sequence"/>
</dbReference>
<dbReference type="Gene3D" id="3.30.70.120">
    <property type="match status" value="1"/>
</dbReference>
<comment type="caution">
    <text evidence="2">The sequence shown here is derived from an EMBL/GenBank/DDBJ whole genome shotgun (WGS) entry which is preliminary data.</text>
</comment>
<sequence length="104" mass="11677">MNALVLIYATFADSQEAERIAMELLHDKLIVCANILPKVNSMYLWEGKINNSNEAVAIMKSRSDLTDRIIERVEARHSYSQPVVAVISIAEANKSFIDWVNIGV</sequence>
<dbReference type="PANTHER" id="PTHR23419">
    <property type="entry name" value="DIVALENT CATION TOLERANCE CUTA-RELATED"/>
    <property type="match status" value="1"/>
</dbReference>